<evidence type="ECO:0000256" key="3">
    <source>
        <dbReference type="ARBA" id="ARBA00022679"/>
    </source>
</evidence>
<feature type="domain" description="Glycosyltransferase 2-like" evidence="5">
    <location>
        <begin position="4"/>
        <end position="177"/>
    </location>
</feature>
<dbReference type="InterPro" id="IPR029044">
    <property type="entry name" value="Nucleotide-diphossugar_trans"/>
</dbReference>
<reference evidence="6" key="2">
    <citation type="journal article" date="2021" name="PeerJ">
        <title>Extensive microbial diversity within the chicken gut microbiome revealed by metagenomics and culture.</title>
        <authorList>
            <person name="Gilroy R."/>
            <person name="Ravi A."/>
            <person name="Getino M."/>
            <person name="Pursley I."/>
            <person name="Horton D.L."/>
            <person name="Alikhan N.F."/>
            <person name="Baker D."/>
            <person name="Gharbi K."/>
            <person name="Hall N."/>
            <person name="Watson M."/>
            <person name="Adriaenssens E.M."/>
            <person name="Foster-Nyarko E."/>
            <person name="Jarju S."/>
            <person name="Secka A."/>
            <person name="Antonio M."/>
            <person name="Oren A."/>
            <person name="Chaudhuri R.R."/>
            <person name="La Ragione R."/>
            <person name="Hildebrand F."/>
            <person name="Pallen M.J."/>
        </authorList>
    </citation>
    <scope>NUCLEOTIDE SEQUENCE</scope>
    <source>
        <strain evidence="6">CHK187-14744</strain>
    </source>
</reference>
<evidence type="ECO:0000256" key="2">
    <source>
        <dbReference type="ARBA" id="ARBA00022676"/>
    </source>
</evidence>
<evidence type="ECO:0000256" key="4">
    <source>
        <dbReference type="SAM" id="Phobius"/>
    </source>
</evidence>
<reference evidence="6" key="1">
    <citation type="submission" date="2020-10" db="EMBL/GenBank/DDBJ databases">
        <authorList>
            <person name="Gilroy R."/>
        </authorList>
    </citation>
    <scope>NUCLEOTIDE SEQUENCE</scope>
    <source>
        <strain evidence="6">CHK187-14744</strain>
    </source>
</reference>
<keyword evidence="2" id="KW-0328">Glycosyltransferase</keyword>
<dbReference type="Proteomes" id="UP000824164">
    <property type="component" value="Unassembled WGS sequence"/>
</dbReference>
<comment type="caution">
    <text evidence="6">The sequence shown here is derived from an EMBL/GenBank/DDBJ whole genome shotgun (WGS) entry which is preliminary data.</text>
</comment>
<organism evidence="6 7">
    <name type="scientific">Candidatus Onthocola gallistercoris</name>
    <dbReference type="NCBI Taxonomy" id="2840876"/>
    <lineage>
        <taxon>Bacteria</taxon>
        <taxon>Bacillati</taxon>
        <taxon>Bacillota</taxon>
        <taxon>Bacilli</taxon>
        <taxon>Candidatus Onthocola</taxon>
    </lineage>
</organism>
<evidence type="ECO:0000259" key="5">
    <source>
        <dbReference type="Pfam" id="PF00535"/>
    </source>
</evidence>
<name>A0A9D1HJH7_9FIRM</name>
<feature type="transmembrane region" description="Helical" evidence="4">
    <location>
        <begin position="246"/>
        <end position="266"/>
    </location>
</feature>
<proteinExistence type="inferred from homology"/>
<dbReference type="InterPro" id="IPR001173">
    <property type="entry name" value="Glyco_trans_2-like"/>
</dbReference>
<feature type="transmembrane region" description="Helical" evidence="4">
    <location>
        <begin position="304"/>
        <end position="324"/>
    </location>
</feature>
<evidence type="ECO:0000313" key="6">
    <source>
        <dbReference type="EMBL" id="HIU03720.1"/>
    </source>
</evidence>
<dbReference type="SUPFAM" id="SSF53448">
    <property type="entry name" value="Nucleotide-diphospho-sugar transferases"/>
    <property type="match status" value="1"/>
</dbReference>
<dbReference type="Gene3D" id="3.90.550.10">
    <property type="entry name" value="Spore Coat Polysaccharide Biosynthesis Protein SpsA, Chain A"/>
    <property type="match status" value="1"/>
</dbReference>
<keyword evidence="4" id="KW-1133">Transmembrane helix</keyword>
<dbReference type="AlphaFoldDB" id="A0A9D1HJH7"/>
<keyword evidence="3" id="KW-0808">Transferase</keyword>
<dbReference type="CDD" id="cd02525">
    <property type="entry name" value="Succinoglycan_BP_ExoA"/>
    <property type="match status" value="1"/>
</dbReference>
<gene>
    <name evidence="6" type="ORF">IAB63_10765</name>
</gene>
<comment type="similarity">
    <text evidence="1">Belongs to the glycosyltransferase 2 family.</text>
</comment>
<feature type="transmembrane region" description="Helical" evidence="4">
    <location>
        <begin position="275"/>
        <end position="292"/>
    </location>
</feature>
<dbReference type="PANTHER" id="PTHR43630:SF1">
    <property type="entry name" value="POLY-BETA-1,6-N-ACETYL-D-GLUCOSAMINE SYNTHASE"/>
    <property type="match status" value="1"/>
</dbReference>
<accession>A0A9D1HJH7</accession>
<keyword evidence="4" id="KW-0812">Transmembrane</keyword>
<sequence length="358" mass="40229">MKVSLCIIAYNEEKALPALLEDVRRQDYPHEDMEVVLVNSMSSDGTQRCMEAFKEQAADFMDVKVLLNHGRNQASGWNTAIKAASGDVIIRVDAHASIPADFVRKNVEVLESGEMVCGGPRPAMAEDADPWKETLLLAENSMFGSSIAPYRNTGKNEKKYVKSLFHGAYRREVFEDVGGFNEYLGRTEDNEMHYRIRKAGYQICYSPEIHSSQHTRSSLRRMVKQKYGNGYWIGLTTGVCPECLSLYHFVPFGFVCGILVTTALALKKRTGLAKLMWGAYGVLCTVMSLFAVKNVKKHISQLLLPPLFPILHISYGVGTLVGLLRMPGWRKKHKTCPSVLEVKRVLLQKKAMDQETED</sequence>
<evidence type="ECO:0000313" key="7">
    <source>
        <dbReference type="Proteomes" id="UP000824164"/>
    </source>
</evidence>
<dbReference type="Pfam" id="PF00535">
    <property type="entry name" value="Glycos_transf_2"/>
    <property type="match status" value="1"/>
</dbReference>
<dbReference type="PANTHER" id="PTHR43630">
    <property type="entry name" value="POLY-BETA-1,6-N-ACETYL-D-GLUCOSAMINE SYNTHASE"/>
    <property type="match status" value="1"/>
</dbReference>
<evidence type="ECO:0000256" key="1">
    <source>
        <dbReference type="ARBA" id="ARBA00006739"/>
    </source>
</evidence>
<keyword evidence="4" id="KW-0472">Membrane</keyword>
<protein>
    <submittedName>
        <fullName evidence="6">Glycosyltransferase family 2 protein</fullName>
    </submittedName>
</protein>
<dbReference type="GO" id="GO:0016757">
    <property type="term" value="F:glycosyltransferase activity"/>
    <property type="evidence" value="ECO:0007669"/>
    <property type="project" value="UniProtKB-KW"/>
</dbReference>
<dbReference type="EMBL" id="DVLT01000069">
    <property type="protein sequence ID" value="HIU03720.1"/>
    <property type="molecule type" value="Genomic_DNA"/>
</dbReference>